<evidence type="ECO:0000259" key="1">
    <source>
        <dbReference type="Pfam" id="PF00733"/>
    </source>
</evidence>
<name>B4RER0_PHEZH</name>
<dbReference type="OrthoDB" id="7053173at2"/>
<organism evidence="2 3">
    <name type="scientific">Phenylobacterium zucineum (strain HLK1)</name>
    <dbReference type="NCBI Taxonomy" id="450851"/>
    <lineage>
        <taxon>Bacteria</taxon>
        <taxon>Pseudomonadati</taxon>
        <taxon>Pseudomonadota</taxon>
        <taxon>Alphaproteobacteria</taxon>
        <taxon>Caulobacterales</taxon>
        <taxon>Caulobacteraceae</taxon>
        <taxon>Phenylobacterium</taxon>
    </lineage>
</organism>
<dbReference type="Gene3D" id="3.40.50.620">
    <property type="entry name" value="HUPs"/>
    <property type="match status" value="1"/>
</dbReference>
<dbReference type="AlphaFoldDB" id="B4RER0"/>
<reference evidence="2 3" key="1">
    <citation type="journal article" date="2008" name="BMC Genomics">
        <title>Complete genome of Phenylobacterium zucineum - a novel facultative intracellular bacterium isolated from human erythroleukemia cell line K562.</title>
        <authorList>
            <person name="Luo Y."/>
            <person name="Xu X."/>
            <person name="Ding Z."/>
            <person name="Liu Z."/>
            <person name="Zhang B."/>
            <person name="Yan Z."/>
            <person name="Sun J."/>
            <person name="Hu S."/>
            <person name="Hu X."/>
        </authorList>
    </citation>
    <scope>NUCLEOTIDE SEQUENCE [LARGE SCALE GENOMIC DNA]</scope>
    <source>
        <strain evidence="2 3">HLK1</strain>
    </source>
</reference>
<dbReference type="InterPro" id="IPR001962">
    <property type="entry name" value="Asn_synthase"/>
</dbReference>
<accession>B4RER0</accession>
<sequence length="604" mass="64969">MRRTGFLAMWRPPAVQEPSTQVLAAIEGSAAWRCVARLPRLTVWTDRSGALPVRVLPRGGGVVLGDLLSSTGGPTHPCEDPSVAWEDPVRAARHLCAVGWGAYAVILLDPRGGAGLFRDPGGQLGAYAWTLRTGEVVIASDPVRTPAAVSPPRLAIDWERVRRFTAAPSAASDLPLLDGIQGACPGQIAWLHVPGVSPTTIWTPADFVSRDRRNPTPAEALVRRVDRAVSGLVGSHDRVVVEVSGGLDSAIVATAIAATGEAGRVAAWLNCVGAEREADERTYAAAVARRAGGELQTFARRARPLDLEEIEELALDVWPTMAAIEPDRDRAELDVVRRLGATAIVSGEGGDAAFYQMPSEAIFADALRDLGPRAFRSPLLANVARRTRRSVWGVLARARRRDLASPAGRVSPYVVDAPDVGAHPWVRAAEAADAPPGKRLQILALSTLHLHQADSRRRAAADMLFPLFSQPVMELCLSIPSYELAGEGYDRPLARRAFAGRLPPEVVARRGKGDHTVHYAHVVARNLDLLRPYLLEGTLCAAGVLDRPALEHALASERLIWGERPASILWATAVEAWARAWRRRVPDASPAPRGRASSGAHRGR</sequence>
<dbReference type="eggNOG" id="COG0367">
    <property type="taxonomic scope" value="Bacteria"/>
</dbReference>
<feature type="domain" description="Asparagine synthetase" evidence="1">
    <location>
        <begin position="224"/>
        <end position="578"/>
    </location>
</feature>
<gene>
    <name evidence="2" type="ordered locus">PHZ_c2175</name>
</gene>
<evidence type="ECO:0000313" key="3">
    <source>
        <dbReference type="Proteomes" id="UP000001868"/>
    </source>
</evidence>
<dbReference type="KEGG" id="pzu:PHZ_c2175"/>
<dbReference type="EMBL" id="CP000747">
    <property type="protein sequence ID" value="ACG78586.1"/>
    <property type="molecule type" value="Genomic_DNA"/>
</dbReference>
<keyword evidence="3" id="KW-1185">Reference proteome</keyword>
<dbReference type="SUPFAM" id="SSF52402">
    <property type="entry name" value="Adenine nucleotide alpha hydrolases-like"/>
    <property type="match status" value="1"/>
</dbReference>
<dbReference type="Pfam" id="PF00733">
    <property type="entry name" value="Asn_synthase"/>
    <property type="match status" value="1"/>
</dbReference>
<dbReference type="HOGENOM" id="CLU_031685_1_0_5"/>
<dbReference type="GO" id="GO:0006529">
    <property type="term" value="P:asparagine biosynthetic process"/>
    <property type="evidence" value="ECO:0007669"/>
    <property type="project" value="InterPro"/>
</dbReference>
<evidence type="ECO:0000313" key="2">
    <source>
        <dbReference type="EMBL" id="ACG78586.1"/>
    </source>
</evidence>
<protein>
    <recommendedName>
        <fullName evidence="1">Asparagine synthetase domain-containing protein</fullName>
    </recommendedName>
</protein>
<dbReference type="Proteomes" id="UP000001868">
    <property type="component" value="Chromosome"/>
</dbReference>
<dbReference type="STRING" id="450851.PHZ_c2175"/>
<dbReference type="GO" id="GO:0004066">
    <property type="term" value="F:asparagine synthase (glutamine-hydrolyzing) activity"/>
    <property type="evidence" value="ECO:0007669"/>
    <property type="project" value="InterPro"/>
</dbReference>
<dbReference type="InterPro" id="IPR014729">
    <property type="entry name" value="Rossmann-like_a/b/a_fold"/>
</dbReference>
<proteinExistence type="predicted"/>